<organism evidence="1">
    <name type="scientific">marine metagenome</name>
    <dbReference type="NCBI Taxonomy" id="408172"/>
    <lineage>
        <taxon>unclassified sequences</taxon>
        <taxon>metagenomes</taxon>
        <taxon>ecological metagenomes</taxon>
    </lineage>
</organism>
<dbReference type="Pfam" id="PF08734">
    <property type="entry name" value="GYD"/>
    <property type="match status" value="1"/>
</dbReference>
<evidence type="ECO:0008006" key="2">
    <source>
        <dbReference type="Google" id="ProtNLM"/>
    </source>
</evidence>
<accession>A0A381S8T7</accession>
<reference evidence="1" key="1">
    <citation type="submission" date="2018-05" db="EMBL/GenBank/DDBJ databases">
        <authorList>
            <person name="Lanie J.A."/>
            <person name="Ng W.-L."/>
            <person name="Kazmierczak K.M."/>
            <person name="Andrzejewski T.M."/>
            <person name="Davidsen T.M."/>
            <person name="Wayne K.J."/>
            <person name="Tettelin H."/>
            <person name="Glass J.I."/>
            <person name="Rusch D."/>
            <person name="Podicherti R."/>
            <person name="Tsui H.-C.T."/>
            <person name="Winkler M.E."/>
        </authorList>
    </citation>
    <scope>NUCLEOTIDE SEQUENCE</scope>
</reference>
<proteinExistence type="predicted"/>
<name>A0A381S8T7_9ZZZZ</name>
<dbReference type="AlphaFoldDB" id="A0A381S8T7"/>
<dbReference type="EMBL" id="UINC01002802">
    <property type="protein sequence ID" value="SVA00446.1"/>
    <property type="molecule type" value="Genomic_DNA"/>
</dbReference>
<sequence>MATFNGKKTFFTGSSIITIEGDFMALYMVKASYTAEAIKSMVANPQDRSELISSLAAAAGGKLLGMYMAFGDDDVIGICEMPDDVSIASFSAAVSSGGAVTNFSTTQLLSMSDWVTACKGAKSLAAAYDPPGS</sequence>
<gene>
    <name evidence="1" type="ORF">METZ01_LOCUS53300</name>
</gene>
<evidence type="ECO:0000313" key="1">
    <source>
        <dbReference type="EMBL" id="SVA00446.1"/>
    </source>
</evidence>
<protein>
    <recommendedName>
        <fullName evidence="2">GYD domain-containing protein</fullName>
    </recommendedName>
</protein>
<dbReference type="InterPro" id="IPR014845">
    <property type="entry name" value="GYD/TTHA1554"/>
</dbReference>